<keyword evidence="10 13" id="KW-0408">Iron</keyword>
<keyword evidence="9 14" id="KW-0560">Oxidoreductase</keyword>
<evidence type="ECO:0008006" key="16">
    <source>
        <dbReference type="Google" id="ProtNLM"/>
    </source>
</evidence>
<evidence type="ECO:0000256" key="2">
    <source>
        <dbReference type="ARBA" id="ARBA00004174"/>
    </source>
</evidence>
<dbReference type="InterPro" id="IPR002401">
    <property type="entry name" value="Cyt_P450_E_grp-I"/>
</dbReference>
<dbReference type="GO" id="GO:0005789">
    <property type="term" value="C:endoplasmic reticulum membrane"/>
    <property type="evidence" value="ECO:0007669"/>
    <property type="project" value="UniProtKB-SubCell"/>
</dbReference>
<keyword evidence="11 14" id="KW-0503">Monooxygenase</keyword>
<keyword evidence="8" id="KW-0492">Microsome</keyword>
<comment type="subcellular location">
    <subcellularLocation>
        <location evidence="3">Endoplasmic reticulum membrane</location>
        <topology evidence="3">Peripheral membrane protein</topology>
    </subcellularLocation>
    <subcellularLocation>
        <location evidence="2">Microsome membrane</location>
        <topology evidence="2">Peripheral membrane protein</topology>
    </subcellularLocation>
</comment>
<dbReference type="PRINTS" id="PR00385">
    <property type="entry name" value="P450"/>
</dbReference>
<dbReference type="GO" id="GO:0020037">
    <property type="term" value="F:heme binding"/>
    <property type="evidence" value="ECO:0007669"/>
    <property type="project" value="InterPro"/>
</dbReference>
<proteinExistence type="inferred from homology"/>
<dbReference type="FunFam" id="1.10.630.10:FF:000042">
    <property type="entry name" value="Cytochrome P450"/>
    <property type="match status" value="1"/>
</dbReference>
<accession>A0A1Y1L5X2</accession>
<dbReference type="InterPro" id="IPR017972">
    <property type="entry name" value="Cyt_P450_CS"/>
</dbReference>
<dbReference type="InterPro" id="IPR036396">
    <property type="entry name" value="Cyt_P450_sf"/>
</dbReference>
<evidence type="ECO:0000256" key="8">
    <source>
        <dbReference type="ARBA" id="ARBA00022848"/>
    </source>
</evidence>
<sequence>MLSWFITFFLASLLFRIAYFFITRNYDYWKKRGVPYIKPKPIFGSILEVALGRAHPGKYIGQFYSKFDSPYFGFFAFKKPYLVITDPELIKTVLIRDFNVFPNRYFVSDKKIDPVMSSGLFAIHNPTWRWLRQKQSPFLSYGKIKLMVPLIQECGDCLKDYINDNVGKMVEVKEMSAKYATDVIVRCAFGISANSFVCEDGFRLAGKTMLSQSFMRSLKIFSYYYAPLLVKIFKFKFIEPSAVDFVREAFLEAYRAREKSGVKNRRQDLIDILIEMKNEGAEFEGFKLDEENLVAQAVTLFSSGFEAAASTLAFTLHELAVNPEIQRKLRAEIKHVVEKDGDVCFSGIQSMKYLNMTITETMRMFPATSFIHRECLEDYKIPSTGLVIEKGTPIIVGQYGLHYDERYFPEPHIYRPERFSDENMNQIGRCTYLPFGEGPRSCIGQMLGVLLVKVAVVEILRNFSIERHASTVEPVILTPFPIVQAKGGLPLMFKHLSDNF</sequence>
<dbReference type="PANTHER" id="PTHR24292:SF45">
    <property type="entry name" value="CYTOCHROME P450 6G1-RELATED"/>
    <property type="match status" value="1"/>
</dbReference>
<dbReference type="EMBL" id="GEZM01068378">
    <property type="protein sequence ID" value="JAV66948.1"/>
    <property type="molecule type" value="Transcribed_RNA"/>
</dbReference>
<evidence type="ECO:0000256" key="13">
    <source>
        <dbReference type="PIRSR" id="PIRSR602401-1"/>
    </source>
</evidence>
<dbReference type="Pfam" id="PF00067">
    <property type="entry name" value="p450"/>
    <property type="match status" value="1"/>
</dbReference>
<comment type="cofactor">
    <cofactor evidence="1 13">
        <name>heme</name>
        <dbReference type="ChEBI" id="CHEBI:30413"/>
    </cofactor>
</comment>
<evidence type="ECO:0000256" key="6">
    <source>
        <dbReference type="ARBA" id="ARBA00022723"/>
    </source>
</evidence>
<feature type="binding site" description="axial binding residue" evidence="13">
    <location>
        <position position="442"/>
    </location>
    <ligand>
        <name>heme</name>
        <dbReference type="ChEBI" id="CHEBI:30413"/>
    </ligand>
    <ligandPart>
        <name>Fe</name>
        <dbReference type="ChEBI" id="CHEBI:18248"/>
    </ligandPart>
</feature>
<comment type="similarity">
    <text evidence="4 14">Belongs to the cytochrome P450 family.</text>
</comment>
<dbReference type="CDD" id="cd11056">
    <property type="entry name" value="CYP6-like"/>
    <property type="match status" value="1"/>
</dbReference>
<keyword evidence="12" id="KW-0472">Membrane</keyword>
<reference evidence="15" key="1">
    <citation type="journal article" date="2016" name="Sci. Rep.">
        <title>Molecular characterization of firefly nuptial gifts: a multi-omics approach sheds light on postcopulatory sexual selection.</title>
        <authorList>
            <person name="Al-Wathiqui N."/>
            <person name="Fallon T.R."/>
            <person name="South A."/>
            <person name="Weng J.K."/>
            <person name="Lewis S.M."/>
        </authorList>
    </citation>
    <scope>NUCLEOTIDE SEQUENCE</scope>
</reference>
<protein>
    <recommendedName>
        <fullName evidence="16">Cytochrome P450</fullName>
    </recommendedName>
</protein>
<dbReference type="GO" id="GO:0016705">
    <property type="term" value="F:oxidoreductase activity, acting on paired donors, with incorporation or reduction of molecular oxygen"/>
    <property type="evidence" value="ECO:0007669"/>
    <property type="project" value="InterPro"/>
</dbReference>
<keyword evidence="6 13" id="KW-0479">Metal-binding</keyword>
<evidence type="ECO:0000256" key="7">
    <source>
        <dbReference type="ARBA" id="ARBA00022824"/>
    </source>
</evidence>
<evidence type="ECO:0000256" key="3">
    <source>
        <dbReference type="ARBA" id="ARBA00004406"/>
    </source>
</evidence>
<evidence type="ECO:0000256" key="1">
    <source>
        <dbReference type="ARBA" id="ARBA00001971"/>
    </source>
</evidence>
<keyword evidence="5 13" id="KW-0349">Heme</keyword>
<dbReference type="InterPro" id="IPR050476">
    <property type="entry name" value="Insect_CytP450_Detox"/>
</dbReference>
<dbReference type="GO" id="GO:0004497">
    <property type="term" value="F:monooxygenase activity"/>
    <property type="evidence" value="ECO:0007669"/>
    <property type="project" value="UniProtKB-KW"/>
</dbReference>
<dbReference type="EMBL" id="GEZM01068379">
    <property type="protein sequence ID" value="JAV66947.1"/>
    <property type="molecule type" value="Transcribed_RNA"/>
</dbReference>
<evidence type="ECO:0000256" key="4">
    <source>
        <dbReference type="ARBA" id="ARBA00010617"/>
    </source>
</evidence>
<evidence type="ECO:0000313" key="15">
    <source>
        <dbReference type="EMBL" id="JAV66946.1"/>
    </source>
</evidence>
<dbReference type="EMBL" id="GEZM01068377">
    <property type="protein sequence ID" value="JAV66949.1"/>
    <property type="molecule type" value="Transcribed_RNA"/>
</dbReference>
<dbReference type="EMBL" id="GEZM01068380">
    <property type="protein sequence ID" value="JAV66946.1"/>
    <property type="molecule type" value="Transcribed_RNA"/>
</dbReference>
<dbReference type="PRINTS" id="PR00463">
    <property type="entry name" value="EP450I"/>
</dbReference>
<evidence type="ECO:0000256" key="12">
    <source>
        <dbReference type="ARBA" id="ARBA00023136"/>
    </source>
</evidence>
<dbReference type="Gene3D" id="1.10.630.10">
    <property type="entry name" value="Cytochrome P450"/>
    <property type="match status" value="1"/>
</dbReference>
<dbReference type="EMBL" id="GEZM01068375">
    <property type="protein sequence ID" value="JAV66951.1"/>
    <property type="molecule type" value="Transcribed_RNA"/>
</dbReference>
<dbReference type="AlphaFoldDB" id="A0A1Y1L5X2"/>
<evidence type="ECO:0000256" key="11">
    <source>
        <dbReference type="ARBA" id="ARBA00023033"/>
    </source>
</evidence>
<dbReference type="EMBL" id="GEZM01068374">
    <property type="protein sequence ID" value="JAV66952.1"/>
    <property type="molecule type" value="Transcribed_RNA"/>
</dbReference>
<organism evidence="15">
    <name type="scientific">Photinus pyralis</name>
    <name type="common">Common eastern firefly</name>
    <name type="synonym">Lampyris pyralis</name>
    <dbReference type="NCBI Taxonomy" id="7054"/>
    <lineage>
        <taxon>Eukaryota</taxon>
        <taxon>Metazoa</taxon>
        <taxon>Ecdysozoa</taxon>
        <taxon>Arthropoda</taxon>
        <taxon>Hexapoda</taxon>
        <taxon>Insecta</taxon>
        <taxon>Pterygota</taxon>
        <taxon>Neoptera</taxon>
        <taxon>Endopterygota</taxon>
        <taxon>Coleoptera</taxon>
        <taxon>Polyphaga</taxon>
        <taxon>Elateriformia</taxon>
        <taxon>Elateroidea</taxon>
        <taxon>Lampyridae</taxon>
        <taxon>Lampyrinae</taxon>
        <taxon>Photinus</taxon>
    </lineage>
</organism>
<name>A0A1Y1L5X2_PHOPY</name>
<dbReference type="EMBL" id="GEZM01068376">
    <property type="protein sequence ID" value="JAV66950.1"/>
    <property type="molecule type" value="Transcribed_RNA"/>
</dbReference>
<evidence type="ECO:0000256" key="9">
    <source>
        <dbReference type="ARBA" id="ARBA00023002"/>
    </source>
</evidence>
<evidence type="ECO:0000256" key="10">
    <source>
        <dbReference type="ARBA" id="ARBA00023004"/>
    </source>
</evidence>
<dbReference type="SUPFAM" id="SSF48264">
    <property type="entry name" value="Cytochrome P450"/>
    <property type="match status" value="1"/>
</dbReference>
<dbReference type="GO" id="GO:0005506">
    <property type="term" value="F:iron ion binding"/>
    <property type="evidence" value="ECO:0007669"/>
    <property type="project" value="InterPro"/>
</dbReference>
<evidence type="ECO:0000256" key="5">
    <source>
        <dbReference type="ARBA" id="ARBA00022617"/>
    </source>
</evidence>
<dbReference type="PANTHER" id="PTHR24292">
    <property type="entry name" value="CYTOCHROME P450"/>
    <property type="match status" value="1"/>
</dbReference>
<dbReference type="PROSITE" id="PS00086">
    <property type="entry name" value="CYTOCHROME_P450"/>
    <property type="match status" value="1"/>
</dbReference>
<evidence type="ECO:0000256" key="14">
    <source>
        <dbReference type="RuleBase" id="RU000461"/>
    </source>
</evidence>
<keyword evidence="7" id="KW-0256">Endoplasmic reticulum</keyword>
<dbReference type="InterPro" id="IPR001128">
    <property type="entry name" value="Cyt_P450"/>
</dbReference>